<dbReference type="RefSeq" id="XP_019037397.1">
    <property type="nucleotide sequence ID" value="XM_019182086.1"/>
</dbReference>
<evidence type="ECO:0000256" key="7">
    <source>
        <dbReference type="ARBA" id="ARBA00023274"/>
    </source>
</evidence>
<dbReference type="PANTHER" id="PTHR28184">
    <property type="entry name" value="MITOCHONDRIAL HOMOLOGOUS RECOMBINATION PROTEIN 1"/>
    <property type="match status" value="1"/>
</dbReference>
<evidence type="ECO:0000256" key="4">
    <source>
        <dbReference type="ARBA" id="ARBA00023015"/>
    </source>
</evidence>
<keyword evidence="4" id="KW-0805">Transcription regulation</keyword>
<evidence type="ECO:0000313" key="12">
    <source>
        <dbReference type="Proteomes" id="UP000094112"/>
    </source>
</evidence>
<keyword evidence="5" id="KW-0496">Mitochondrion</keyword>
<dbReference type="GO" id="GO:0000150">
    <property type="term" value="F:DNA strand exchange activity"/>
    <property type="evidence" value="ECO:0007669"/>
    <property type="project" value="InterPro"/>
</dbReference>
<gene>
    <name evidence="11" type="ORF">WICANDRAFT_33545</name>
</gene>
<dbReference type="GO" id="GO:0003735">
    <property type="term" value="F:structural constituent of ribosome"/>
    <property type="evidence" value="ECO:0007669"/>
    <property type="project" value="TreeGrafter"/>
</dbReference>
<evidence type="ECO:0000256" key="3">
    <source>
        <dbReference type="ARBA" id="ARBA00022980"/>
    </source>
</evidence>
<dbReference type="STRING" id="683960.A0A1E3NYV1"/>
<evidence type="ECO:0000256" key="8">
    <source>
        <dbReference type="ARBA" id="ARBA00035185"/>
    </source>
</evidence>
<accession>A0A1E3NYV1</accession>
<dbReference type="Proteomes" id="UP000094112">
    <property type="component" value="Unassembled WGS sequence"/>
</dbReference>
<dbReference type="PANTHER" id="PTHR28184:SF1">
    <property type="entry name" value="LARGE RIBOSOMAL SUBUNIT PROTEIN ML67"/>
    <property type="match status" value="1"/>
</dbReference>
<dbReference type="Pfam" id="PF12829">
    <property type="entry name" value="Mhr1"/>
    <property type="match status" value="1"/>
</dbReference>
<feature type="compositionally biased region" description="Low complexity" evidence="10">
    <location>
        <begin position="210"/>
        <end position="220"/>
    </location>
</feature>
<evidence type="ECO:0000256" key="10">
    <source>
        <dbReference type="SAM" id="MobiDB-lite"/>
    </source>
</evidence>
<reference evidence="11 12" key="1">
    <citation type="journal article" date="2016" name="Proc. Natl. Acad. Sci. U.S.A.">
        <title>Comparative genomics of biotechnologically important yeasts.</title>
        <authorList>
            <person name="Riley R."/>
            <person name="Haridas S."/>
            <person name="Wolfe K.H."/>
            <person name="Lopes M.R."/>
            <person name="Hittinger C.T."/>
            <person name="Goeker M."/>
            <person name="Salamov A.A."/>
            <person name="Wisecaver J.H."/>
            <person name="Long T.M."/>
            <person name="Calvey C.H."/>
            <person name="Aerts A.L."/>
            <person name="Barry K.W."/>
            <person name="Choi C."/>
            <person name="Clum A."/>
            <person name="Coughlan A.Y."/>
            <person name="Deshpande S."/>
            <person name="Douglass A.P."/>
            <person name="Hanson S.J."/>
            <person name="Klenk H.-P."/>
            <person name="LaButti K.M."/>
            <person name="Lapidus A."/>
            <person name="Lindquist E.A."/>
            <person name="Lipzen A.M."/>
            <person name="Meier-Kolthoff J.P."/>
            <person name="Ohm R.A."/>
            <person name="Otillar R.P."/>
            <person name="Pangilinan J.L."/>
            <person name="Peng Y."/>
            <person name="Rokas A."/>
            <person name="Rosa C.A."/>
            <person name="Scheuner C."/>
            <person name="Sibirny A.A."/>
            <person name="Slot J.C."/>
            <person name="Stielow J.B."/>
            <person name="Sun H."/>
            <person name="Kurtzman C.P."/>
            <person name="Blackwell M."/>
            <person name="Grigoriev I.V."/>
            <person name="Jeffries T.W."/>
        </authorList>
    </citation>
    <scope>NUCLEOTIDE SEQUENCE [LARGE SCALE GENOMIC DNA]</scope>
    <source>
        <strain evidence="12">ATCC 58044 / CBS 1984 / NCYC 433 / NRRL Y-366-8</strain>
    </source>
</reference>
<dbReference type="GeneID" id="30199332"/>
<evidence type="ECO:0000256" key="1">
    <source>
        <dbReference type="ARBA" id="ARBA00004173"/>
    </source>
</evidence>
<evidence type="ECO:0000256" key="5">
    <source>
        <dbReference type="ARBA" id="ARBA00023128"/>
    </source>
</evidence>
<keyword evidence="12" id="KW-1185">Reference proteome</keyword>
<dbReference type="InterPro" id="IPR024629">
    <property type="entry name" value="Ribosomal_mL67"/>
</dbReference>
<organism evidence="11 12">
    <name type="scientific">Wickerhamomyces anomalus (strain ATCC 58044 / CBS 1984 / NCYC 433 / NRRL Y-366-8)</name>
    <name type="common">Yeast</name>
    <name type="synonym">Hansenula anomala</name>
    <dbReference type="NCBI Taxonomy" id="683960"/>
    <lineage>
        <taxon>Eukaryota</taxon>
        <taxon>Fungi</taxon>
        <taxon>Dikarya</taxon>
        <taxon>Ascomycota</taxon>
        <taxon>Saccharomycotina</taxon>
        <taxon>Saccharomycetes</taxon>
        <taxon>Phaffomycetales</taxon>
        <taxon>Wickerhamomycetaceae</taxon>
        <taxon>Wickerhamomyces</taxon>
    </lineage>
</organism>
<dbReference type="GO" id="GO:1990904">
    <property type="term" value="C:ribonucleoprotein complex"/>
    <property type="evidence" value="ECO:0007669"/>
    <property type="project" value="UniProtKB-KW"/>
</dbReference>
<evidence type="ECO:0000256" key="6">
    <source>
        <dbReference type="ARBA" id="ARBA00023163"/>
    </source>
</evidence>
<keyword evidence="7" id="KW-0687">Ribonucleoprotein</keyword>
<sequence>MSNRYRPASWLRKNEFAPQVFLFRNMESGQVLYSQLPTFTQYQIKRQFKRPNWENRKPSTRPDIWRIMAVATFPDYEAAIKAYDSLVQLRNMRDISKKDEAMKYRPRNEDNHIWYSAQYRPIYTQEAVADLNTVVEHIQKLTTIHWEDEWRKGDLKHWNGDLVKHELLDRTGLKTPVALLDQLRIKGREAFQKLSMLENSQRQKEKSAAKLESSASAEQKQQPEASV</sequence>
<protein>
    <recommendedName>
        <fullName evidence="8">Large ribosomal subunit protein mL67</fullName>
    </recommendedName>
    <alternativeName>
        <fullName evidence="9">Mitochondrial homologous recombination protein 1</fullName>
    </alternativeName>
</protein>
<name>A0A1E3NYV1_WICAA</name>
<dbReference type="EMBL" id="KV454212">
    <property type="protein sequence ID" value="ODQ58190.1"/>
    <property type="molecule type" value="Genomic_DNA"/>
</dbReference>
<comment type="subcellular location">
    <subcellularLocation>
        <location evidence="1">Mitochondrion</location>
    </subcellularLocation>
</comment>
<evidence type="ECO:0000256" key="2">
    <source>
        <dbReference type="ARBA" id="ARBA00010741"/>
    </source>
</evidence>
<dbReference type="GO" id="GO:0003697">
    <property type="term" value="F:single-stranded DNA binding"/>
    <property type="evidence" value="ECO:0007669"/>
    <property type="project" value="InterPro"/>
</dbReference>
<evidence type="ECO:0000256" key="9">
    <source>
        <dbReference type="ARBA" id="ARBA00035511"/>
    </source>
</evidence>
<dbReference type="AlphaFoldDB" id="A0A1E3NYV1"/>
<dbReference type="GO" id="GO:0005840">
    <property type="term" value="C:ribosome"/>
    <property type="evidence" value="ECO:0007669"/>
    <property type="project" value="UniProtKB-KW"/>
</dbReference>
<evidence type="ECO:0000313" key="11">
    <source>
        <dbReference type="EMBL" id="ODQ58190.1"/>
    </source>
</evidence>
<keyword evidence="3" id="KW-0689">Ribosomal protein</keyword>
<dbReference type="OrthoDB" id="5333655at2759"/>
<feature type="region of interest" description="Disordered" evidence="10">
    <location>
        <begin position="197"/>
        <end position="227"/>
    </location>
</feature>
<comment type="similarity">
    <text evidence="2">Belongs to the mitochondrion-specific ribosomal protein mL67 family.</text>
</comment>
<keyword evidence="6" id="KW-0804">Transcription</keyword>
<dbReference type="GO" id="GO:0005739">
    <property type="term" value="C:mitochondrion"/>
    <property type="evidence" value="ECO:0007669"/>
    <property type="project" value="UniProtKB-SubCell"/>
</dbReference>
<proteinExistence type="inferred from homology"/>